<feature type="chain" id="PRO_5004893237" evidence="1">
    <location>
        <begin position="29"/>
        <end position="262"/>
    </location>
</feature>
<protein>
    <submittedName>
        <fullName evidence="2">Uncharacterized protein</fullName>
    </submittedName>
</protein>
<reference evidence="2 3" key="1">
    <citation type="submission" date="2012-12" db="EMBL/GenBank/DDBJ databases">
        <title>Novel taxa of Listeriaceae from agricultural environments in the United States.</title>
        <authorList>
            <person name="den Bakker H.C."/>
            <person name="Allred A."/>
            <person name="Warchocki S."/>
            <person name="Wright E.M."/>
            <person name="Burrell A."/>
            <person name="Nightingale K.K."/>
            <person name="Kephart D."/>
            <person name="Wiedmann M."/>
        </authorList>
    </citation>
    <scope>NUCLEOTIDE SEQUENCE [LARGE SCALE GENOMIC DNA]</scope>
    <source>
        <strain evidence="2 3">FSL S10-1203</strain>
    </source>
</reference>
<proteinExistence type="predicted"/>
<dbReference type="AlphaFoldDB" id="W7DRU0"/>
<dbReference type="PATRIC" id="fig|1265822.4.peg.2494"/>
<name>W7DRU0_9LIST</name>
<dbReference type="RefSeq" id="WP_036063879.1">
    <property type="nucleotide sequence ID" value="NZ_AODM01000040.1"/>
</dbReference>
<feature type="signal peptide" evidence="1">
    <location>
        <begin position="1"/>
        <end position="28"/>
    </location>
</feature>
<evidence type="ECO:0000313" key="2">
    <source>
        <dbReference type="EMBL" id="EUJ53033.1"/>
    </source>
</evidence>
<sequence>MKKTQLKIIVFMGLILVYSSFIPNSASAEKTTGKYEIDTISELKSQIKDFKDDGSLLNEEKREEIIENTKPEILEEYTEDLSEKVNEATNELSSSTQLEIDISDNEVYKNHDMKILDDGTIVEVITVDSPVLEKRPLLKATQNYGSRSYSVKTRVYHVLYPDGWTGLVTYYNVGKGGLTATSTSSAGTTSIFPLQISKSTKITDKRAEKVGTDINGQGNYTLTYIGYNGIGLASYDRVIISTIKLTKLTSKNATVSTSYTQR</sequence>
<organism evidence="2 3">
    <name type="scientific">Listeria fleischmannii FSL S10-1203</name>
    <dbReference type="NCBI Taxonomy" id="1265822"/>
    <lineage>
        <taxon>Bacteria</taxon>
        <taxon>Bacillati</taxon>
        <taxon>Bacillota</taxon>
        <taxon>Bacilli</taxon>
        <taxon>Bacillales</taxon>
        <taxon>Listeriaceae</taxon>
        <taxon>Listeria</taxon>
    </lineage>
</organism>
<gene>
    <name evidence="2" type="ORF">MCOL2_12297</name>
</gene>
<dbReference type="Proteomes" id="UP000019241">
    <property type="component" value="Unassembled WGS sequence"/>
</dbReference>
<evidence type="ECO:0000256" key="1">
    <source>
        <dbReference type="SAM" id="SignalP"/>
    </source>
</evidence>
<keyword evidence="1" id="KW-0732">Signal</keyword>
<evidence type="ECO:0000313" key="3">
    <source>
        <dbReference type="Proteomes" id="UP000019241"/>
    </source>
</evidence>
<accession>W7DRU0</accession>
<dbReference type="EMBL" id="AODM01000040">
    <property type="protein sequence ID" value="EUJ53033.1"/>
    <property type="molecule type" value="Genomic_DNA"/>
</dbReference>
<comment type="caution">
    <text evidence="2">The sequence shown here is derived from an EMBL/GenBank/DDBJ whole genome shotgun (WGS) entry which is preliminary data.</text>
</comment>